<dbReference type="Proteomes" id="UP001500879">
    <property type="component" value="Unassembled WGS sequence"/>
</dbReference>
<protein>
    <submittedName>
        <fullName evidence="4">SDR family oxidoreductase</fullName>
    </submittedName>
</protein>
<gene>
    <name evidence="4" type="ORF">GCM10010357_52970</name>
</gene>
<comment type="similarity">
    <text evidence="1 3">Belongs to the short-chain dehydrogenases/reductases (SDR) family.</text>
</comment>
<comment type="caution">
    <text evidence="4">The sequence shown here is derived from an EMBL/GenBank/DDBJ whole genome shotgun (WGS) entry which is preliminary data.</text>
</comment>
<dbReference type="PRINTS" id="PR00080">
    <property type="entry name" value="SDRFAMILY"/>
</dbReference>
<name>A0ABN0YZP0_9ACTN</name>
<dbReference type="Gene3D" id="3.40.50.720">
    <property type="entry name" value="NAD(P)-binding Rossmann-like Domain"/>
    <property type="match status" value="1"/>
</dbReference>
<keyword evidence="2" id="KW-0560">Oxidoreductase</keyword>
<evidence type="ECO:0000256" key="3">
    <source>
        <dbReference type="RuleBase" id="RU000363"/>
    </source>
</evidence>
<dbReference type="InterPro" id="IPR002347">
    <property type="entry name" value="SDR_fam"/>
</dbReference>
<dbReference type="SUPFAM" id="SSF51735">
    <property type="entry name" value="NAD(P)-binding Rossmann-fold domains"/>
    <property type="match status" value="1"/>
</dbReference>
<dbReference type="CDD" id="cd05233">
    <property type="entry name" value="SDR_c"/>
    <property type="match status" value="1"/>
</dbReference>
<proteinExistence type="inferred from homology"/>
<evidence type="ECO:0000313" key="4">
    <source>
        <dbReference type="EMBL" id="GAA0424832.1"/>
    </source>
</evidence>
<dbReference type="PANTHER" id="PTHR42760">
    <property type="entry name" value="SHORT-CHAIN DEHYDROGENASES/REDUCTASES FAMILY MEMBER"/>
    <property type="match status" value="1"/>
</dbReference>
<dbReference type="Pfam" id="PF00106">
    <property type="entry name" value="adh_short"/>
    <property type="match status" value="1"/>
</dbReference>
<keyword evidence="5" id="KW-1185">Reference proteome</keyword>
<reference evidence="4 5" key="1">
    <citation type="journal article" date="2019" name="Int. J. Syst. Evol. Microbiol.">
        <title>The Global Catalogue of Microorganisms (GCM) 10K type strain sequencing project: providing services to taxonomists for standard genome sequencing and annotation.</title>
        <authorList>
            <consortium name="The Broad Institute Genomics Platform"/>
            <consortium name="The Broad Institute Genome Sequencing Center for Infectious Disease"/>
            <person name="Wu L."/>
            <person name="Ma J."/>
        </authorList>
    </citation>
    <scope>NUCLEOTIDE SEQUENCE [LARGE SCALE GENOMIC DNA]</scope>
    <source>
        <strain evidence="4 5">JCM 4788</strain>
    </source>
</reference>
<evidence type="ECO:0000313" key="5">
    <source>
        <dbReference type="Proteomes" id="UP001500879"/>
    </source>
</evidence>
<dbReference type="InterPro" id="IPR036291">
    <property type="entry name" value="NAD(P)-bd_dom_sf"/>
</dbReference>
<dbReference type="RefSeq" id="WP_344029268.1">
    <property type="nucleotide sequence ID" value="NZ_BAAABX010000056.1"/>
</dbReference>
<evidence type="ECO:0000256" key="1">
    <source>
        <dbReference type="ARBA" id="ARBA00006484"/>
    </source>
</evidence>
<organism evidence="4 5">
    <name type="scientific">Streptomyces luteireticuli</name>
    <dbReference type="NCBI Taxonomy" id="173858"/>
    <lineage>
        <taxon>Bacteria</taxon>
        <taxon>Bacillati</taxon>
        <taxon>Actinomycetota</taxon>
        <taxon>Actinomycetes</taxon>
        <taxon>Kitasatosporales</taxon>
        <taxon>Streptomycetaceae</taxon>
        <taxon>Streptomyces</taxon>
    </lineage>
</organism>
<dbReference type="EMBL" id="BAAABX010000056">
    <property type="protein sequence ID" value="GAA0424832.1"/>
    <property type="molecule type" value="Genomic_DNA"/>
</dbReference>
<dbReference type="PANTHER" id="PTHR42760:SF133">
    <property type="entry name" value="3-OXOACYL-[ACYL-CARRIER-PROTEIN] REDUCTASE"/>
    <property type="match status" value="1"/>
</dbReference>
<accession>A0ABN0YZP0</accession>
<dbReference type="PRINTS" id="PR00081">
    <property type="entry name" value="GDHRDH"/>
</dbReference>
<evidence type="ECO:0000256" key="2">
    <source>
        <dbReference type="ARBA" id="ARBA00023002"/>
    </source>
</evidence>
<sequence>MDLRLTGTTAVVTGASRGIGLAVTKALLAEGVRVVAGARTVGAGLRDSGAIALTADLASPEGPAAFVERARAELGGIDLLVNNLGGGGDKEHPATFLESTDEQWADMFGLNFFSMVRVTRAALPSLLERRGSIVNFSSLCGRVPHTGPLPYASAKGAVNTFSKGLAEEYGPRGARVNTVSPGAVLTEQWAGPDGFGAKLAAARGIPQEQLLREVPAEMGATTGAFAEPGHLGALVAYLASPLAAGIHGADFAVDGGAVKSV</sequence>